<dbReference type="InterPro" id="IPR011723">
    <property type="entry name" value="Znf/thioredoxin_put"/>
</dbReference>
<dbReference type="EMBL" id="JBHSBV010000006">
    <property type="protein sequence ID" value="MFC4202633.1"/>
    <property type="molecule type" value="Genomic_DNA"/>
</dbReference>
<feature type="transmembrane region" description="Helical" evidence="2">
    <location>
        <begin position="251"/>
        <end position="272"/>
    </location>
</feature>
<feature type="compositionally biased region" description="Low complexity" evidence="1">
    <location>
        <begin position="54"/>
        <end position="64"/>
    </location>
</feature>
<proteinExistence type="predicted"/>
<dbReference type="RefSeq" id="WP_217964601.1">
    <property type="nucleotide sequence ID" value="NZ_JAHTBN010000004.1"/>
</dbReference>
<keyword evidence="2" id="KW-0812">Transmembrane</keyword>
<comment type="caution">
    <text evidence="3">The sequence shown here is derived from an EMBL/GenBank/DDBJ whole genome shotgun (WGS) entry which is preliminary data.</text>
</comment>
<keyword evidence="2" id="KW-1133">Transmembrane helix</keyword>
<name>A0ABV8P3C7_9BURK</name>
<accession>A0ABV8P3C7</accession>
<evidence type="ECO:0000313" key="4">
    <source>
        <dbReference type="Proteomes" id="UP001595848"/>
    </source>
</evidence>
<evidence type="ECO:0000256" key="2">
    <source>
        <dbReference type="SAM" id="Phobius"/>
    </source>
</evidence>
<sequence length="418" mass="45040">MELSTQCPRCGTVFPATLEQLQLRKGYIRCVNCAHIFDGYEAVVAGEQARDAAAGSAPDPAVAPVSPPQAAPVQVPNDPPSEPARSWSTMRPAVASAAAPKPAAAEPDEAQAAAMPQVLRQRPAARASAAPQEPAADSRFRMTADAEGDDGPRFTLSSAHLPPRQRSEPSLGVDADEPETDPDMLVPDDAGQHADEWDEAAEARPAVYADPERGHTERPSVYIEPRRDEAEESLPEFLETRDRRWRGVLRVFWGGLSLLALLALLGQLAYIYRGQIADHSPELRPLLQQVCASLKCDVPYARRILLISITNSSLRALPESGAPAGAKNANGGKDSSRMLLQLTLRNNDARAQEWPTLTLDLVDFSGSVVSKKNLAPNEYLPSGLRGSPFAPHSEVALAVPLTVTGYHVNGYQLGKFFP</sequence>
<dbReference type="Proteomes" id="UP001595848">
    <property type="component" value="Unassembled WGS sequence"/>
</dbReference>
<keyword evidence="4" id="KW-1185">Reference proteome</keyword>
<gene>
    <name evidence="3" type="ORF">ACFOY1_16900</name>
</gene>
<dbReference type="InterPro" id="IPR021834">
    <property type="entry name" value="DUF3426"/>
</dbReference>
<evidence type="ECO:0000313" key="3">
    <source>
        <dbReference type="EMBL" id="MFC4202633.1"/>
    </source>
</evidence>
<evidence type="ECO:0000256" key="1">
    <source>
        <dbReference type="SAM" id="MobiDB-lite"/>
    </source>
</evidence>
<dbReference type="Pfam" id="PF11906">
    <property type="entry name" value="DUF3426"/>
    <property type="match status" value="1"/>
</dbReference>
<dbReference type="NCBIfam" id="TIGR02098">
    <property type="entry name" value="MJ0042_CXXC"/>
    <property type="match status" value="1"/>
</dbReference>
<keyword evidence="2" id="KW-0472">Membrane</keyword>
<feature type="region of interest" description="Disordered" evidence="1">
    <location>
        <begin position="54"/>
        <end position="182"/>
    </location>
</feature>
<reference evidence="4" key="1">
    <citation type="journal article" date="2019" name="Int. J. Syst. Evol. Microbiol.">
        <title>The Global Catalogue of Microorganisms (GCM) 10K type strain sequencing project: providing services to taxonomists for standard genome sequencing and annotation.</title>
        <authorList>
            <consortium name="The Broad Institute Genomics Platform"/>
            <consortium name="The Broad Institute Genome Sequencing Center for Infectious Disease"/>
            <person name="Wu L."/>
            <person name="Ma J."/>
        </authorList>
    </citation>
    <scope>NUCLEOTIDE SEQUENCE [LARGE SCALE GENOMIC DNA]</scope>
    <source>
        <strain evidence="4">LMG 24813</strain>
    </source>
</reference>
<organism evidence="3 4">
    <name type="scientific">Candidimonas humi</name>
    <dbReference type="NCBI Taxonomy" id="683355"/>
    <lineage>
        <taxon>Bacteria</taxon>
        <taxon>Pseudomonadati</taxon>
        <taxon>Pseudomonadota</taxon>
        <taxon>Betaproteobacteria</taxon>
        <taxon>Burkholderiales</taxon>
        <taxon>Alcaligenaceae</taxon>
        <taxon>Candidimonas</taxon>
    </lineage>
</organism>
<feature type="compositionally biased region" description="Low complexity" evidence="1">
    <location>
        <begin position="92"/>
        <end position="135"/>
    </location>
</feature>
<protein>
    <submittedName>
        <fullName evidence="3">DUF3426 domain-containing protein</fullName>
    </submittedName>
</protein>